<dbReference type="Proteomes" id="UP001199322">
    <property type="component" value="Unassembled WGS sequence"/>
</dbReference>
<protein>
    <submittedName>
        <fullName evidence="1">Uncharacterized protein</fullName>
    </submittedName>
</protein>
<comment type="caution">
    <text evidence="1">The sequence shown here is derived from an EMBL/GenBank/DDBJ whole genome shotgun (WGS) entry which is preliminary data.</text>
</comment>
<gene>
    <name evidence="1" type="ORF">DEE74_24185</name>
</gene>
<sequence length="97" mass="10956">MSIWFPFVVGLLPTATKRLHERGTVEQPVRAALHLLQRRLIGLALRISQRERGDAACGIAPHFLHFNKSEFNSLELNSDVSYELFSANLKTSLPSIR</sequence>
<accession>A0AAW4QD66</accession>
<organism evidence="1 2">
    <name type="scientific">Ralstonia pickettii</name>
    <name type="common">Burkholderia pickettii</name>
    <dbReference type="NCBI Taxonomy" id="329"/>
    <lineage>
        <taxon>Bacteria</taxon>
        <taxon>Pseudomonadati</taxon>
        <taxon>Pseudomonadota</taxon>
        <taxon>Betaproteobacteria</taxon>
        <taxon>Burkholderiales</taxon>
        <taxon>Burkholderiaceae</taxon>
        <taxon>Ralstonia</taxon>
    </lineage>
</organism>
<dbReference type="EMBL" id="QGBI01000032">
    <property type="protein sequence ID" value="MBX3892972.1"/>
    <property type="molecule type" value="Genomic_DNA"/>
</dbReference>
<dbReference type="RefSeq" id="WP_165835810.1">
    <property type="nucleotide sequence ID" value="NZ_JACBXL010000023.1"/>
</dbReference>
<name>A0AAW4QD66_RALPI</name>
<evidence type="ECO:0000313" key="1">
    <source>
        <dbReference type="EMBL" id="MBX3892972.1"/>
    </source>
</evidence>
<proteinExistence type="predicted"/>
<evidence type="ECO:0000313" key="2">
    <source>
        <dbReference type="Proteomes" id="UP001199322"/>
    </source>
</evidence>
<reference evidence="1" key="1">
    <citation type="submission" date="2018-06" db="EMBL/GenBank/DDBJ databases">
        <authorList>
            <person name="O'Rourke A."/>
        </authorList>
    </citation>
    <scope>NUCLEOTIDE SEQUENCE</scope>
    <source>
        <strain evidence="1">132550021-3</strain>
    </source>
</reference>
<dbReference type="AlphaFoldDB" id="A0AAW4QD66"/>